<dbReference type="InterPro" id="IPR050662">
    <property type="entry name" value="Sec-metab_biosynth-thioest"/>
</dbReference>
<dbReference type="AlphaFoldDB" id="A0A5D3F4H4"/>
<feature type="domain" description="Metallo-beta-lactamase" evidence="1">
    <location>
        <begin position="38"/>
        <end position="250"/>
    </location>
</feature>
<accession>A0A5D3F4H4</accession>
<dbReference type="PANTHER" id="PTHR23131">
    <property type="entry name" value="ENDORIBONUCLEASE LACTB2"/>
    <property type="match status" value="1"/>
</dbReference>
<dbReference type="Gene3D" id="1.10.10.10">
    <property type="entry name" value="Winged helix-like DNA-binding domain superfamily/Winged helix DNA-binding domain"/>
    <property type="match status" value="1"/>
</dbReference>
<dbReference type="InterPro" id="IPR036388">
    <property type="entry name" value="WH-like_DNA-bd_sf"/>
</dbReference>
<evidence type="ECO:0000259" key="1">
    <source>
        <dbReference type="SMART" id="SM00849"/>
    </source>
</evidence>
<dbReference type="Gene3D" id="3.60.15.10">
    <property type="entry name" value="Ribonuclease Z/Hydroxyacylglutathione hydrolase-like"/>
    <property type="match status" value="1"/>
</dbReference>
<dbReference type="RefSeq" id="WP_148768220.1">
    <property type="nucleotide sequence ID" value="NZ_VSRQ01000014.1"/>
</dbReference>
<gene>
    <name evidence="2" type="ORF">FXF68_41020</name>
</gene>
<dbReference type="SMART" id="SM00849">
    <property type="entry name" value="Lactamase_B"/>
    <property type="match status" value="1"/>
</dbReference>
<dbReference type="GO" id="GO:0016787">
    <property type="term" value="F:hydrolase activity"/>
    <property type="evidence" value="ECO:0007669"/>
    <property type="project" value="UniProtKB-KW"/>
</dbReference>
<evidence type="ECO:0000313" key="2">
    <source>
        <dbReference type="EMBL" id="TYK42959.1"/>
    </source>
</evidence>
<sequence length="351" mass="38005">MTAPVVEQPTDWTEPGAHPVAAGVHRVPLPLPIPSLHAVNVYVIEDAAGLVVIDSGWAMPDARASLADGLRSLGHRLDDVTQFLVTHAHWDHYSQALALRESFGTRVRIGRGERPSIEAFDTSKGLHPRQVELLRRCGADALAAEIAGMAVQRSEQDVPHTLPDAWLDDGERVALGGRGLDVFATPGHTRGHVVLRDAAAGLLFAGDHVLPHITPSIGLETEPERKPLRSYLDSLRLVRGMPDTLLLPAHGPVAPSVHTRVDQLLEHHAERLDAAAERVRAGCRTAFEVAAAMPWTRRRRALSDLDAFSRMLAVLEIDAHLDVLTDQGVLDAHEDGAGRGGPGVRRYAPRA</sequence>
<proteinExistence type="predicted"/>
<protein>
    <submittedName>
        <fullName evidence="2">MBL fold metallo-hydrolase</fullName>
    </submittedName>
</protein>
<dbReference type="Pfam" id="PF00753">
    <property type="entry name" value="Lactamase_B"/>
    <property type="match status" value="1"/>
</dbReference>
<keyword evidence="3" id="KW-1185">Reference proteome</keyword>
<dbReference type="InterPro" id="IPR036866">
    <property type="entry name" value="RibonucZ/Hydroxyglut_hydro"/>
</dbReference>
<dbReference type="InterPro" id="IPR001279">
    <property type="entry name" value="Metallo-B-lactamas"/>
</dbReference>
<dbReference type="SUPFAM" id="SSF56281">
    <property type="entry name" value="Metallo-hydrolase/oxidoreductase"/>
    <property type="match status" value="1"/>
</dbReference>
<organism evidence="2 3">
    <name type="scientific">Actinomadura decatromicini</name>
    <dbReference type="NCBI Taxonomy" id="2604572"/>
    <lineage>
        <taxon>Bacteria</taxon>
        <taxon>Bacillati</taxon>
        <taxon>Actinomycetota</taxon>
        <taxon>Actinomycetes</taxon>
        <taxon>Streptosporangiales</taxon>
        <taxon>Thermomonosporaceae</taxon>
        <taxon>Actinomadura</taxon>
    </lineage>
</organism>
<dbReference type="EMBL" id="VSRQ01000014">
    <property type="protein sequence ID" value="TYK42959.1"/>
    <property type="molecule type" value="Genomic_DNA"/>
</dbReference>
<name>A0A5D3F4H4_9ACTN</name>
<reference evidence="2 3" key="1">
    <citation type="submission" date="2019-08" db="EMBL/GenBank/DDBJ databases">
        <title>Actinomadura sp. nov. CYP1-5 isolated from mountain soil.</title>
        <authorList>
            <person name="Songsumanus A."/>
            <person name="Kuncharoen N."/>
            <person name="Kudo T."/>
            <person name="Yuki M."/>
            <person name="Igarashi Y."/>
            <person name="Tanasupawat S."/>
        </authorList>
    </citation>
    <scope>NUCLEOTIDE SEQUENCE [LARGE SCALE GENOMIC DNA]</scope>
    <source>
        <strain evidence="2 3">CYP1-5</strain>
    </source>
</reference>
<evidence type="ECO:0000313" key="3">
    <source>
        <dbReference type="Proteomes" id="UP000323505"/>
    </source>
</evidence>
<comment type="caution">
    <text evidence="2">The sequence shown here is derived from an EMBL/GenBank/DDBJ whole genome shotgun (WGS) entry which is preliminary data.</text>
</comment>
<dbReference type="Proteomes" id="UP000323505">
    <property type="component" value="Unassembled WGS sequence"/>
</dbReference>
<dbReference type="PANTHER" id="PTHR23131:SF4">
    <property type="entry name" value="METALLO-BETA-LACTAMASE SUPERFAMILY POTEIN"/>
    <property type="match status" value="1"/>
</dbReference>
<keyword evidence="2" id="KW-0378">Hydrolase</keyword>